<evidence type="ECO:0000256" key="10">
    <source>
        <dbReference type="RuleBase" id="RU364005"/>
    </source>
</evidence>
<keyword evidence="6 10" id="KW-0406">Ion transport</keyword>
<comment type="subcellular location">
    <subcellularLocation>
        <location evidence="10">Cell outer membrane</location>
        <topology evidence="10">Multi-pass membrane protein</topology>
    </subcellularLocation>
</comment>
<keyword evidence="12" id="KW-1185">Reference proteome</keyword>
<comment type="caution">
    <text evidence="11">The sequence shown here is derived from an EMBL/GenBank/DDBJ whole genome shotgun (WGS) entry which is preliminary data.</text>
</comment>
<evidence type="ECO:0000256" key="1">
    <source>
        <dbReference type="ARBA" id="ARBA00009521"/>
    </source>
</evidence>
<dbReference type="RefSeq" id="WP_057848215.1">
    <property type="nucleotide sequence ID" value="NZ_LLYA01000229.1"/>
</dbReference>
<comment type="function">
    <text evidence="10">Forms passive diffusion pores that allow small molecular weight hydrophilic materials across the outer membrane.</text>
</comment>
<keyword evidence="7 10" id="KW-0626">Porin</keyword>
<proteinExistence type="inferred from homology"/>
<keyword evidence="3 10" id="KW-1134">Transmembrane beta strand</keyword>
<evidence type="ECO:0000256" key="4">
    <source>
        <dbReference type="ARBA" id="ARBA00022692"/>
    </source>
</evidence>
<keyword evidence="5 10" id="KW-0732">Signal</keyword>
<gene>
    <name evidence="11" type="ORF">CQ13_37495</name>
</gene>
<dbReference type="GO" id="GO:0009279">
    <property type="term" value="C:cell outer membrane"/>
    <property type="evidence" value="ECO:0007669"/>
    <property type="project" value="UniProtKB-SubCell"/>
</dbReference>
<dbReference type="EMBL" id="LLYA01000229">
    <property type="protein sequence ID" value="KRR15023.1"/>
    <property type="molecule type" value="Genomic_DNA"/>
</dbReference>
<evidence type="ECO:0000313" key="12">
    <source>
        <dbReference type="Proteomes" id="UP000052023"/>
    </source>
</evidence>
<keyword evidence="8 10" id="KW-0472">Membrane</keyword>
<evidence type="ECO:0000256" key="8">
    <source>
        <dbReference type="ARBA" id="ARBA00023136"/>
    </source>
</evidence>
<evidence type="ECO:0000256" key="7">
    <source>
        <dbReference type="ARBA" id="ARBA00023114"/>
    </source>
</evidence>
<organism evidence="11 12">
    <name type="scientific">Bradyrhizobium retamae</name>
    <dbReference type="NCBI Taxonomy" id="1300035"/>
    <lineage>
        <taxon>Bacteria</taxon>
        <taxon>Pseudomonadati</taxon>
        <taxon>Pseudomonadota</taxon>
        <taxon>Alphaproteobacteria</taxon>
        <taxon>Hyphomicrobiales</taxon>
        <taxon>Nitrobacteraceae</taxon>
        <taxon>Bradyrhizobium</taxon>
    </lineage>
</organism>
<dbReference type="Proteomes" id="UP000052023">
    <property type="component" value="Unassembled WGS sequence"/>
</dbReference>
<comment type="domain">
    <text evidence="10">Consists of 16-stranded beta-barrel sheets, with large surface-exposed loops, that form a transmembrane pore at the center of each barrel. The pore is partially ocluded by a peptide loop that folds into the pore lumen.</text>
</comment>
<dbReference type="GO" id="GO:0015288">
    <property type="term" value="F:porin activity"/>
    <property type="evidence" value="ECO:0007669"/>
    <property type="project" value="UniProtKB-KW"/>
</dbReference>
<keyword evidence="9 10" id="KW-0998">Cell outer membrane</keyword>
<name>A0A0R3MA92_9BRAD</name>
<accession>A0A0R3MA92</accession>
<comment type="similarity">
    <text evidence="1 10">Belongs to the alphaproteobacteria porin family.</text>
</comment>
<protein>
    <recommendedName>
        <fullName evidence="10">Porin</fullName>
    </recommendedName>
</protein>
<evidence type="ECO:0000256" key="5">
    <source>
        <dbReference type="ARBA" id="ARBA00022729"/>
    </source>
</evidence>
<dbReference type="InterPro" id="IPR003684">
    <property type="entry name" value="Porin_alphabac"/>
</dbReference>
<dbReference type="OrthoDB" id="7801681at2"/>
<dbReference type="GO" id="GO:0006811">
    <property type="term" value="P:monoatomic ion transport"/>
    <property type="evidence" value="ECO:0007669"/>
    <property type="project" value="UniProtKB-KW"/>
</dbReference>
<evidence type="ECO:0000256" key="6">
    <source>
        <dbReference type="ARBA" id="ARBA00023065"/>
    </source>
</evidence>
<sequence length="501" mass="52808">MKVTKSLMLGSVAILASAGAQAADLPVKAKPVEYVKVCSLYGAGFFYIPGTDTCLKLGGYLRAETTFGTSYHFDAAVNGVGGARNRLSDYYSTRSRQSLSIDTRTATEYGVVRTFAELLFTWTTGAYSGSGNGGTAYTASPGSQVAGSAPQMLNAFIQFAGFTFGKATSQFSTPWAQYPANNFELPGGGGYDPVSQVTYTAILGQGITASVSAQDQVANYTTNIWNVSAATAAGLATGAYGANDIGGARAPDLVAMLRVEQAWGLFQASVAAHNNHAAYYGATELTGHPDDKWGWAGQLALSIKNLPTGPGDSINLQGVYTNGASRYNFQDYMSTTYAMYGGTSVAGAYQSLGLAGVSDSVFVIGAGQQLTTTYGFNAGYNHNWDPNWSTGVYGAWAAVRYNGTAKGYICGAFVANLALSSGLAGCNPDFNYAVVGTITRWTPVKNLTFSAELAYMMLDQMYASGSTVTLPQQSGIAKPAAAYELKDQNSLQLLLRVQRNW</sequence>
<evidence type="ECO:0000256" key="2">
    <source>
        <dbReference type="ARBA" id="ARBA00022448"/>
    </source>
</evidence>
<feature type="signal peptide" evidence="10">
    <location>
        <begin position="1"/>
        <end position="22"/>
    </location>
</feature>
<reference evidence="11 12" key="1">
    <citation type="submission" date="2014-03" db="EMBL/GenBank/DDBJ databases">
        <title>Bradyrhizobium valentinum sp. nov., isolated from effective nodules of Lupinus mariae-josephae, a lupine endemic of basic-lime soils in Eastern Spain.</title>
        <authorList>
            <person name="Duran D."/>
            <person name="Rey L."/>
            <person name="Navarro A."/>
            <person name="Busquets A."/>
            <person name="Imperial J."/>
            <person name="Ruiz-Argueso T."/>
        </authorList>
    </citation>
    <scope>NUCLEOTIDE SEQUENCE [LARGE SCALE GENOMIC DNA]</scope>
    <source>
        <strain evidence="11 12">Ro19</strain>
    </source>
</reference>
<keyword evidence="2 10" id="KW-0813">Transport</keyword>
<keyword evidence="4 10" id="KW-0812">Transmembrane</keyword>
<evidence type="ECO:0000313" key="11">
    <source>
        <dbReference type="EMBL" id="KRR15023.1"/>
    </source>
</evidence>
<feature type="chain" id="PRO_5009361281" description="Porin" evidence="10">
    <location>
        <begin position="23"/>
        <end position="501"/>
    </location>
</feature>
<evidence type="ECO:0000256" key="3">
    <source>
        <dbReference type="ARBA" id="ARBA00022452"/>
    </source>
</evidence>
<evidence type="ECO:0000256" key="9">
    <source>
        <dbReference type="ARBA" id="ARBA00023237"/>
    </source>
</evidence>
<dbReference type="Pfam" id="PF02530">
    <property type="entry name" value="Porin_2"/>
    <property type="match status" value="1"/>
</dbReference>
<dbReference type="GO" id="GO:0046930">
    <property type="term" value="C:pore complex"/>
    <property type="evidence" value="ECO:0007669"/>
    <property type="project" value="UniProtKB-KW"/>
</dbReference>
<dbReference type="AlphaFoldDB" id="A0A0R3MA92"/>